<evidence type="ECO:0000256" key="2">
    <source>
        <dbReference type="ARBA" id="ARBA00008520"/>
    </source>
</evidence>
<dbReference type="RefSeq" id="WP_092080164.1">
    <property type="nucleotide sequence ID" value="NZ_FOYI01000006.1"/>
</dbReference>
<dbReference type="PANTHER" id="PTHR30006:SF3">
    <property type="entry name" value="THIAMINE-BINDING PERIPLASMIC PROTEIN"/>
    <property type="match status" value="1"/>
</dbReference>
<evidence type="ECO:0000256" key="1">
    <source>
        <dbReference type="ARBA" id="ARBA00004418"/>
    </source>
</evidence>
<dbReference type="PROSITE" id="PS01037">
    <property type="entry name" value="SBP_BACTERIAL_1"/>
    <property type="match status" value="1"/>
</dbReference>
<dbReference type="OrthoDB" id="8013425at2"/>
<gene>
    <name evidence="7" type="ORF">SAMN04515673_10644</name>
</gene>
<protein>
    <submittedName>
        <fullName evidence="7">Thiamine transport system substrate-binding protein</fullName>
    </submittedName>
</protein>
<dbReference type="PANTHER" id="PTHR30006">
    <property type="entry name" value="THIAMINE-BINDING PERIPLASMIC PROTEIN-RELATED"/>
    <property type="match status" value="1"/>
</dbReference>
<comment type="similarity">
    <text evidence="2">Belongs to the bacterial solute-binding protein 1 family.</text>
</comment>
<dbReference type="Gene3D" id="3.40.190.10">
    <property type="entry name" value="Periplasmic binding protein-like II"/>
    <property type="match status" value="2"/>
</dbReference>
<accession>A0A1I6DYD2</accession>
<dbReference type="GO" id="GO:0055085">
    <property type="term" value="P:transmembrane transport"/>
    <property type="evidence" value="ECO:0007669"/>
    <property type="project" value="InterPro"/>
</dbReference>
<evidence type="ECO:0000256" key="3">
    <source>
        <dbReference type="ARBA" id="ARBA00022448"/>
    </source>
</evidence>
<dbReference type="GO" id="GO:0030976">
    <property type="term" value="F:thiamine pyrophosphate binding"/>
    <property type="evidence" value="ECO:0007669"/>
    <property type="project" value="TreeGrafter"/>
</dbReference>
<sequence>MRAYIFAASLLTTAGAAAVAQSDPLTVYAPDYFTSEWGPGPAIEAAFEAECGCEMEFLPADLPSMLLLEGARTRADVVIGLNTDVTKRTRESGLLAPHGQDLSALTLPIDWTDEVFLPFDWSYVSFVYNAEAVANPPRSFAELLDAPEDLRIVIQDPRSSISGLALLLWVKTLYGDEAETVWERLAPRILTVTKGWSEAYGLFTDGEVPMVLSFNTSPAYHIVAEEDETKVSAIFEEGHYAYVELAAKVAGTDQPELADAFMEFILSPTFQAIIPETNWSYPAALPREDWPQVFQELPEPPSAIFLTEDEADAIRTEALDEWQRALSR</sequence>
<name>A0A1I6DYD2_9RHOB</name>
<dbReference type="InterPro" id="IPR005948">
    <property type="entry name" value="ThiB-like"/>
</dbReference>
<evidence type="ECO:0000313" key="8">
    <source>
        <dbReference type="Proteomes" id="UP000199302"/>
    </source>
</evidence>
<proteinExistence type="inferred from homology"/>
<feature type="chain" id="PRO_5011728288" evidence="6">
    <location>
        <begin position="19"/>
        <end position="328"/>
    </location>
</feature>
<keyword evidence="4 6" id="KW-0732">Signal</keyword>
<evidence type="ECO:0000256" key="5">
    <source>
        <dbReference type="ARBA" id="ARBA00022764"/>
    </source>
</evidence>
<dbReference type="STRING" id="871652.SAMN04515673_10644"/>
<dbReference type="NCBIfam" id="TIGR01254">
    <property type="entry name" value="sfuA"/>
    <property type="match status" value="1"/>
</dbReference>
<dbReference type="EMBL" id="FOYI01000006">
    <property type="protein sequence ID" value="SFR10342.1"/>
    <property type="molecule type" value="Genomic_DNA"/>
</dbReference>
<organism evidence="7 8">
    <name type="scientific">Poseidonocella sedimentorum</name>
    <dbReference type="NCBI Taxonomy" id="871652"/>
    <lineage>
        <taxon>Bacteria</taxon>
        <taxon>Pseudomonadati</taxon>
        <taxon>Pseudomonadota</taxon>
        <taxon>Alphaproteobacteria</taxon>
        <taxon>Rhodobacterales</taxon>
        <taxon>Roseobacteraceae</taxon>
        <taxon>Poseidonocella</taxon>
    </lineage>
</organism>
<reference evidence="7 8" key="1">
    <citation type="submission" date="2016-10" db="EMBL/GenBank/DDBJ databases">
        <authorList>
            <person name="de Groot N.N."/>
        </authorList>
    </citation>
    <scope>NUCLEOTIDE SEQUENCE [LARGE SCALE GENOMIC DNA]</scope>
    <source>
        <strain evidence="8">KMM 9023,NRIC 0796,JCM 17311,KCTC 23692</strain>
    </source>
</reference>
<keyword evidence="3" id="KW-0813">Transport</keyword>
<keyword evidence="5" id="KW-0574">Periplasm</keyword>
<dbReference type="GO" id="GO:0030288">
    <property type="term" value="C:outer membrane-bounded periplasmic space"/>
    <property type="evidence" value="ECO:0007669"/>
    <property type="project" value="TreeGrafter"/>
</dbReference>
<dbReference type="GO" id="GO:0030975">
    <property type="term" value="F:thiamine binding"/>
    <property type="evidence" value="ECO:0007669"/>
    <property type="project" value="InterPro"/>
</dbReference>
<evidence type="ECO:0000313" key="7">
    <source>
        <dbReference type="EMBL" id="SFR10342.1"/>
    </source>
</evidence>
<comment type="subcellular location">
    <subcellularLocation>
        <location evidence="1">Periplasm</location>
    </subcellularLocation>
</comment>
<dbReference type="SUPFAM" id="SSF53850">
    <property type="entry name" value="Periplasmic binding protein-like II"/>
    <property type="match status" value="1"/>
</dbReference>
<dbReference type="Pfam" id="PF13343">
    <property type="entry name" value="SBP_bac_6"/>
    <property type="match status" value="1"/>
</dbReference>
<dbReference type="InterPro" id="IPR006061">
    <property type="entry name" value="SBP_1_CS"/>
</dbReference>
<dbReference type="Proteomes" id="UP000199302">
    <property type="component" value="Unassembled WGS sequence"/>
</dbReference>
<keyword evidence="8" id="KW-1185">Reference proteome</keyword>
<feature type="signal peptide" evidence="6">
    <location>
        <begin position="1"/>
        <end position="18"/>
    </location>
</feature>
<evidence type="ECO:0000256" key="4">
    <source>
        <dbReference type="ARBA" id="ARBA00022729"/>
    </source>
</evidence>
<dbReference type="AlphaFoldDB" id="A0A1I6DYD2"/>
<evidence type="ECO:0000256" key="6">
    <source>
        <dbReference type="SAM" id="SignalP"/>
    </source>
</evidence>
<dbReference type="GO" id="GO:0015888">
    <property type="term" value="P:thiamine transport"/>
    <property type="evidence" value="ECO:0007669"/>
    <property type="project" value="InterPro"/>
</dbReference>